<dbReference type="Pfam" id="PF04967">
    <property type="entry name" value="HTH_10"/>
    <property type="match status" value="1"/>
</dbReference>
<feature type="domain" description="HTH bat-type" evidence="3">
    <location>
        <begin position="150"/>
        <end position="201"/>
    </location>
</feature>
<evidence type="ECO:0000256" key="1">
    <source>
        <dbReference type="ARBA" id="ARBA00023015"/>
    </source>
</evidence>
<comment type="caution">
    <text evidence="4">The sequence shown here is derived from an EMBL/GenBank/DDBJ whole genome shotgun (WGS) entry which is preliminary data.</text>
</comment>
<dbReference type="InterPro" id="IPR007050">
    <property type="entry name" value="HTH_bacterioopsin"/>
</dbReference>
<accession>A0ABD5V8F8</accession>
<name>A0ABD5V8F8_9EURY</name>
<dbReference type="AlphaFoldDB" id="A0ABD5V8F8"/>
<dbReference type="PANTHER" id="PTHR34236:SF1">
    <property type="entry name" value="DIMETHYL SULFOXIDE REDUCTASE TRANSCRIPTIONAL ACTIVATOR"/>
    <property type="match status" value="1"/>
</dbReference>
<dbReference type="Proteomes" id="UP001596312">
    <property type="component" value="Unassembled WGS sequence"/>
</dbReference>
<dbReference type="RefSeq" id="WP_340603701.1">
    <property type="nucleotide sequence ID" value="NZ_JBBMXV010000002.1"/>
</dbReference>
<evidence type="ECO:0000313" key="4">
    <source>
        <dbReference type="EMBL" id="MFC6905189.1"/>
    </source>
</evidence>
<evidence type="ECO:0000313" key="5">
    <source>
        <dbReference type="Proteomes" id="UP001596312"/>
    </source>
</evidence>
<reference evidence="4 5" key="1">
    <citation type="journal article" date="2019" name="Int. J. Syst. Evol. Microbiol.">
        <title>The Global Catalogue of Microorganisms (GCM) 10K type strain sequencing project: providing services to taxonomists for standard genome sequencing and annotation.</title>
        <authorList>
            <consortium name="The Broad Institute Genomics Platform"/>
            <consortium name="The Broad Institute Genome Sequencing Center for Infectious Disease"/>
            <person name="Wu L."/>
            <person name="Ma J."/>
        </authorList>
    </citation>
    <scope>NUCLEOTIDE SEQUENCE [LARGE SCALE GENOMIC DNA]</scope>
    <source>
        <strain evidence="4 5">CGMCC 1.3240</strain>
    </source>
</reference>
<evidence type="ECO:0000256" key="2">
    <source>
        <dbReference type="ARBA" id="ARBA00023163"/>
    </source>
</evidence>
<evidence type="ECO:0000259" key="3">
    <source>
        <dbReference type="Pfam" id="PF04967"/>
    </source>
</evidence>
<keyword evidence="2" id="KW-0804">Transcription</keyword>
<organism evidence="4 5">
    <name type="scientific">Halalkalicoccus tibetensis</name>
    <dbReference type="NCBI Taxonomy" id="175632"/>
    <lineage>
        <taxon>Archaea</taxon>
        <taxon>Methanobacteriati</taxon>
        <taxon>Methanobacteriota</taxon>
        <taxon>Stenosarchaea group</taxon>
        <taxon>Halobacteria</taxon>
        <taxon>Halobacteriales</taxon>
        <taxon>Halococcaceae</taxon>
        <taxon>Halalkalicoccus</taxon>
    </lineage>
</organism>
<proteinExistence type="predicted"/>
<protein>
    <submittedName>
        <fullName evidence="4">Helix-turn-helix domain-containing protein</fullName>
    </submittedName>
</protein>
<dbReference type="PANTHER" id="PTHR34236">
    <property type="entry name" value="DIMETHYL SULFOXIDE REDUCTASE TRANSCRIPTIONAL ACTIVATOR"/>
    <property type="match status" value="1"/>
</dbReference>
<keyword evidence="5" id="KW-1185">Reference proteome</keyword>
<keyword evidence="1" id="KW-0805">Transcription regulation</keyword>
<dbReference type="EMBL" id="JBHSXQ010000002">
    <property type="protein sequence ID" value="MFC6905189.1"/>
    <property type="molecule type" value="Genomic_DNA"/>
</dbReference>
<sequence>MTEARLAIDLPEGVWIGELSRAHPEATVRVLAAMPDEGVGFGLVRITGPDVESVIEGMGAAGDVTSLSVLHRGDRGAVVRFETNQPLLVLSAREAGVPIELPIDIRDGVATVEVTAPRERLSELGEQLRAFGLSFDVEYVREGVDPERLLSARQREVLSLAVERGYYETPRRCSLTDLADELGIAKSTASETLHRAEGAVIERFVAGLAADPVD</sequence>
<gene>
    <name evidence="4" type="ORF">ACFQGH_08260</name>
</gene>